<name>A0A1J5TZB2_9ZZZZ</name>
<organism evidence="1">
    <name type="scientific">mine drainage metagenome</name>
    <dbReference type="NCBI Taxonomy" id="410659"/>
    <lineage>
        <taxon>unclassified sequences</taxon>
        <taxon>metagenomes</taxon>
        <taxon>ecological metagenomes</taxon>
    </lineage>
</organism>
<evidence type="ECO:0000313" key="1">
    <source>
        <dbReference type="EMBL" id="OIR19132.1"/>
    </source>
</evidence>
<accession>A0A1J5TZB2</accession>
<reference evidence="1" key="1">
    <citation type="submission" date="2016-10" db="EMBL/GenBank/DDBJ databases">
        <title>Sequence of Gallionella enrichment culture.</title>
        <authorList>
            <person name="Poehlein A."/>
            <person name="Muehling M."/>
            <person name="Daniel R."/>
        </authorList>
    </citation>
    <scope>NUCLEOTIDE SEQUENCE</scope>
</reference>
<evidence type="ECO:0008006" key="2">
    <source>
        <dbReference type="Google" id="ProtNLM"/>
    </source>
</evidence>
<comment type="caution">
    <text evidence="1">The sequence shown here is derived from an EMBL/GenBank/DDBJ whole genome shotgun (WGS) entry which is preliminary data.</text>
</comment>
<dbReference type="Gene3D" id="3.40.50.12580">
    <property type="match status" value="1"/>
</dbReference>
<dbReference type="EMBL" id="MLJW01000001">
    <property type="protein sequence ID" value="OIR19132.1"/>
    <property type="molecule type" value="Genomic_DNA"/>
</dbReference>
<protein>
    <recommendedName>
        <fullName evidence="2">Capsule polysaccharide biosynthesis protein</fullName>
    </recommendedName>
</protein>
<dbReference type="AlphaFoldDB" id="A0A1J5TZB2"/>
<gene>
    <name evidence="1" type="ORF">GALL_00110</name>
</gene>
<sequence length="589" mass="66231">MTNFVQDNGLDKPAKVAIICLDGAVSLYADTLSFVAWKLRDEGVEVIRFGCGGILETCTSINSTGKIGLSGSEKERICQRCRTAQQEVTAEDSFEVNAKDGSAEENSVRFLDELKERLVSGSRVADVLDMEYAGLPLCRMAFFDYSIVTKLAPDSILDASSAARFVVGVNDLIKLFHAFERFRKQYDVTHIVYVNGNYTQNTLARYIFGEKGMICLSVEPQLTSQHILNHVMLASDRLSLHPEGLHHFDESNLSIDKSRLADTKNVLVNFGARIRGADFNAYTSLDGQAIATEEVARFEKFLETHKRITSFFLSSEDELTPHIITHGISGVANPNPLGPYRTQLEFTAYLLKEATIHPETGFVIRLHPRMAANKRDLFESQEHLRYKSLLAEISVPENVLVLYGDSKVSSYFVISESDLVVISWSTIGLEALLLGAPVISAFPCYLMYPLTMFSKQPTNQEEMEIALFSDSNFGVADDTKLLAWMGMAYEGQFFATAAPRGQGGMLGKFYRVVYRLSKKTGMLDIIYWLVNTFLLRQLIIDFKRLLHRRENGTSSAEGFQKASDRLLTRYRNKYRQLLKEYGQRIKGAQ</sequence>
<dbReference type="InterPro" id="IPR043148">
    <property type="entry name" value="TagF_C"/>
</dbReference>
<proteinExistence type="predicted"/>